<dbReference type="Proteomes" id="UP000799436">
    <property type="component" value="Unassembled WGS sequence"/>
</dbReference>
<dbReference type="EMBL" id="ML995815">
    <property type="protein sequence ID" value="KAF2772350.1"/>
    <property type="molecule type" value="Genomic_DNA"/>
</dbReference>
<feature type="compositionally biased region" description="Basic and acidic residues" evidence="1">
    <location>
        <begin position="75"/>
        <end position="93"/>
    </location>
</feature>
<proteinExistence type="predicted"/>
<protein>
    <submittedName>
        <fullName evidence="2">Uncharacterized protein</fullName>
    </submittedName>
</protein>
<gene>
    <name evidence="2" type="ORF">EJ03DRAFT_380752</name>
</gene>
<feature type="compositionally biased region" description="Basic and acidic residues" evidence="1">
    <location>
        <begin position="33"/>
        <end position="67"/>
    </location>
</feature>
<reference evidence="2" key="1">
    <citation type="journal article" date="2020" name="Stud. Mycol.">
        <title>101 Dothideomycetes genomes: a test case for predicting lifestyles and emergence of pathogens.</title>
        <authorList>
            <person name="Haridas S."/>
            <person name="Albert R."/>
            <person name="Binder M."/>
            <person name="Bloem J."/>
            <person name="Labutti K."/>
            <person name="Salamov A."/>
            <person name="Andreopoulos B."/>
            <person name="Baker S."/>
            <person name="Barry K."/>
            <person name="Bills G."/>
            <person name="Bluhm B."/>
            <person name="Cannon C."/>
            <person name="Castanera R."/>
            <person name="Culley D."/>
            <person name="Daum C."/>
            <person name="Ezra D."/>
            <person name="Gonzalez J."/>
            <person name="Henrissat B."/>
            <person name="Kuo A."/>
            <person name="Liang C."/>
            <person name="Lipzen A."/>
            <person name="Lutzoni F."/>
            <person name="Magnuson J."/>
            <person name="Mondo S."/>
            <person name="Nolan M."/>
            <person name="Ohm R."/>
            <person name="Pangilinan J."/>
            <person name="Park H.-J."/>
            <person name="Ramirez L."/>
            <person name="Alfaro M."/>
            <person name="Sun H."/>
            <person name="Tritt A."/>
            <person name="Yoshinaga Y."/>
            <person name="Zwiers L.-H."/>
            <person name="Turgeon B."/>
            <person name="Goodwin S."/>
            <person name="Spatafora J."/>
            <person name="Crous P."/>
            <person name="Grigoriev I."/>
        </authorList>
    </citation>
    <scope>NUCLEOTIDE SEQUENCE</scope>
    <source>
        <strain evidence="2">CBS 116005</strain>
    </source>
</reference>
<feature type="compositionally biased region" description="Basic and acidic residues" evidence="1">
    <location>
        <begin position="100"/>
        <end position="109"/>
    </location>
</feature>
<feature type="region of interest" description="Disordered" evidence="1">
    <location>
        <begin position="16"/>
        <end position="109"/>
    </location>
</feature>
<evidence type="ECO:0000256" key="1">
    <source>
        <dbReference type="SAM" id="MobiDB-lite"/>
    </source>
</evidence>
<evidence type="ECO:0000313" key="2">
    <source>
        <dbReference type="EMBL" id="KAF2772350.1"/>
    </source>
</evidence>
<keyword evidence="3" id="KW-1185">Reference proteome</keyword>
<sequence>MRAVFSPKALCLARPTSVQRAVARPFTAAPRRQIKEDKDRSPEELERIKQEQLQKQKEGKGHWHEELASQSESHLAADREEVHDHDEHMEDLQKQTAGQSEKEHPHAKK</sequence>
<evidence type="ECO:0000313" key="3">
    <source>
        <dbReference type="Proteomes" id="UP000799436"/>
    </source>
</evidence>
<accession>A0A6G1LIA4</accession>
<organism evidence="2 3">
    <name type="scientific">Teratosphaeria nubilosa</name>
    <dbReference type="NCBI Taxonomy" id="161662"/>
    <lineage>
        <taxon>Eukaryota</taxon>
        <taxon>Fungi</taxon>
        <taxon>Dikarya</taxon>
        <taxon>Ascomycota</taxon>
        <taxon>Pezizomycotina</taxon>
        <taxon>Dothideomycetes</taxon>
        <taxon>Dothideomycetidae</taxon>
        <taxon>Mycosphaerellales</taxon>
        <taxon>Teratosphaeriaceae</taxon>
        <taxon>Teratosphaeria</taxon>
    </lineage>
</organism>
<dbReference type="AlphaFoldDB" id="A0A6G1LIA4"/>
<dbReference type="OrthoDB" id="529205at2759"/>
<name>A0A6G1LIA4_9PEZI</name>